<dbReference type="RefSeq" id="WP_188740970.1">
    <property type="nucleotide sequence ID" value="NZ_BMII01000048.1"/>
</dbReference>
<dbReference type="Proteomes" id="UP000617555">
    <property type="component" value="Unassembled WGS sequence"/>
</dbReference>
<protein>
    <recommendedName>
        <fullName evidence="1">AbiJ N-terminal domain-containing protein</fullName>
    </recommendedName>
</protein>
<dbReference type="Pfam" id="PF18865">
    <property type="entry name" value="AbiJ_NTD5"/>
    <property type="match status" value="1"/>
</dbReference>
<dbReference type="EMBL" id="BMII01000048">
    <property type="protein sequence ID" value="GGB74836.1"/>
    <property type="molecule type" value="Genomic_DNA"/>
</dbReference>
<feature type="domain" description="AbiJ N-terminal" evidence="1">
    <location>
        <begin position="3"/>
        <end position="88"/>
    </location>
</feature>
<organism evidence="2 3">
    <name type="scientific">Shewanella inventionis</name>
    <dbReference type="NCBI Taxonomy" id="1738770"/>
    <lineage>
        <taxon>Bacteria</taxon>
        <taxon>Pseudomonadati</taxon>
        <taxon>Pseudomonadota</taxon>
        <taxon>Gammaproteobacteria</taxon>
        <taxon>Alteromonadales</taxon>
        <taxon>Shewanellaceae</taxon>
        <taxon>Shewanella</taxon>
    </lineage>
</organism>
<evidence type="ECO:0000313" key="3">
    <source>
        <dbReference type="Proteomes" id="UP000617555"/>
    </source>
</evidence>
<dbReference type="Gene3D" id="3.40.50.450">
    <property type="match status" value="1"/>
</dbReference>
<evidence type="ECO:0000313" key="2">
    <source>
        <dbReference type="EMBL" id="GGB74836.1"/>
    </source>
</evidence>
<reference evidence="3" key="1">
    <citation type="journal article" date="2019" name="Int. J. Syst. Evol. Microbiol.">
        <title>The Global Catalogue of Microorganisms (GCM) 10K type strain sequencing project: providing services to taxonomists for standard genome sequencing and annotation.</title>
        <authorList>
            <consortium name="The Broad Institute Genomics Platform"/>
            <consortium name="The Broad Institute Genome Sequencing Center for Infectious Disease"/>
            <person name="Wu L."/>
            <person name="Ma J."/>
        </authorList>
    </citation>
    <scope>NUCLEOTIDE SEQUENCE [LARGE SCALE GENOMIC DNA]</scope>
    <source>
        <strain evidence="3">CGMCC 1.15339</strain>
    </source>
</reference>
<proteinExistence type="predicted"/>
<dbReference type="InterPro" id="IPR040508">
    <property type="entry name" value="AbiJ_NTD5"/>
</dbReference>
<name>A0ABQ1JTV8_9GAMM</name>
<keyword evidence="3" id="KW-1185">Reference proteome</keyword>
<accession>A0ABQ1JTV8</accession>
<comment type="caution">
    <text evidence="2">The sequence shown here is derived from an EMBL/GenBank/DDBJ whole genome shotgun (WGS) entry which is preliminary data.</text>
</comment>
<gene>
    <name evidence="2" type="ORF">GCM10011607_39030</name>
</gene>
<sequence>MQEHQQQIYALRKRIVAIEGFDQADWITIGDATDCQHIIESHHRLLRALNFGDPDYPSAVGDVLKSMFTYHRNSLDDVTNFLDRNYPLTNNVSVSTAPTESTKSIVFTPNIFQIPGNEVESDLVSIMMPFAGFDDVHQGIVRACKQAGYRCQRADDIWEHSTILQDIFSLIYRSKIVIADFSGRNPNVMYEVGIAHTLGKIVIPISQTLEHIPSDLQGHRIQTYLKNGEGIDKLETALAAKLKSI</sequence>
<evidence type="ECO:0000259" key="1">
    <source>
        <dbReference type="Pfam" id="PF18865"/>
    </source>
</evidence>